<reference evidence="2" key="1">
    <citation type="submission" date="2022-10" db="EMBL/GenBank/DDBJ databases">
        <authorList>
            <person name="Yu W.X."/>
        </authorList>
    </citation>
    <scope>NUCLEOTIDE SEQUENCE</scope>
    <source>
        <strain evidence="2">D04</strain>
    </source>
</reference>
<dbReference type="Proteomes" id="UP001207408">
    <property type="component" value="Unassembled WGS sequence"/>
</dbReference>
<evidence type="ECO:0000313" key="3">
    <source>
        <dbReference type="Proteomes" id="UP001207408"/>
    </source>
</evidence>
<sequence>MSKKSVLDLLDKGADDREFRIKYDNCFSEEKFAELAKEDGFEFSAEELKEVLRENGDDFASFGNPPKKGIWV</sequence>
<dbReference type="EMBL" id="JAPDPI010000026">
    <property type="protein sequence ID" value="MCW3806554.1"/>
    <property type="molecule type" value="Genomic_DNA"/>
</dbReference>
<dbReference type="AlphaFoldDB" id="A0AAE3MEX5"/>
<dbReference type="RefSeq" id="WP_301200097.1">
    <property type="nucleotide sequence ID" value="NZ_JAPDPI010000026.1"/>
</dbReference>
<evidence type="ECO:0000313" key="2">
    <source>
        <dbReference type="EMBL" id="MCW3806554.1"/>
    </source>
</evidence>
<keyword evidence="3" id="KW-1185">Reference proteome</keyword>
<proteinExistence type="predicted"/>
<name>A0AAE3MEX5_9BACT</name>
<evidence type="ECO:0000259" key="1">
    <source>
        <dbReference type="Pfam" id="PF07862"/>
    </source>
</evidence>
<comment type="caution">
    <text evidence="2">The sequence shown here is derived from an EMBL/GenBank/DDBJ whole genome shotgun (WGS) entry which is preliminary data.</text>
</comment>
<dbReference type="Pfam" id="PF07862">
    <property type="entry name" value="Nif11"/>
    <property type="match status" value="1"/>
</dbReference>
<accession>A0AAE3MEX5</accession>
<organism evidence="2 3">
    <name type="scientific">Plebeiibacterium marinum</name>
    <dbReference type="NCBI Taxonomy" id="2992111"/>
    <lineage>
        <taxon>Bacteria</taxon>
        <taxon>Pseudomonadati</taxon>
        <taxon>Bacteroidota</taxon>
        <taxon>Bacteroidia</taxon>
        <taxon>Marinilabiliales</taxon>
        <taxon>Marinilabiliaceae</taxon>
        <taxon>Plebeiibacterium</taxon>
    </lineage>
</organism>
<dbReference type="InterPro" id="IPR012903">
    <property type="entry name" value="Nif11"/>
</dbReference>
<feature type="domain" description="Nif11" evidence="1">
    <location>
        <begin position="1"/>
        <end position="48"/>
    </location>
</feature>
<protein>
    <submittedName>
        <fullName evidence="2">Nif11-like leader peptide family natural product</fullName>
    </submittedName>
</protein>
<gene>
    <name evidence="2" type="ORF">OM074_13040</name>
</gene>